<dbReference type="Proteomes" id="UP001165190">
    <property type="component" value="Unassembled WGS sequence"/>
</dbReference>
<dbReference type="PANTHER" id="PTHR33348:SF40">
    <property type="entry name" value="PRECURSOR OF CEP3"/>
    <property type="match status" value="1"/>
</dbReference>
<evidence type="ECO:0000313" key="11">
    <source>
        <dbReference type="Proteomes" id="UP001165190"/>
    </source>
</evidence>
<dbReference type="GO" id="GO:1901371">
    <property type="term" value="P:regulation of leaf morphogenesis"/>
    <property type="evidence" value="ECO:0007669"/>
    <property type="project" value="TreeGrafter"/>
</dbReference>
<keyword evidence="11" id="KW-1185">Reference proteome</keyword>
<protein>
    <submittedName>
        <fullName evidence="10">C-TERMINALLY ENCODED PEPTIDE 5</fullName>
    </submittedName>
</protein>
<comment type="subcellular location">
    <subcellularLocation>
        <location evidence="1">Secreted</location>
        <location evidence="1">Extracellular space</location>
        <location evidence="1">Apoplast</location>
    </subcellularLocation>
</comment>
<gene>
    <name evidence="10" type="ORF">HRI_000553200</name>
</gene>
<keyword evidence="3" id="KW-0052">Apoplast</keyword>
<comment type="caution">
    <text evidence="10">The sequence shown here is derived from an EMBL/GenBank/DDBJ whole genome shotgun (WGS) entry which is preliminary data.</text>
</comment>
<dbReference type="AlphaFoldDB" id="A0A9W7LLK4"/>
<dbReference type="GO" id="GO:1902025">
    <property type="term" value="P:nitrate import"/>
    <property type="evidence" value="ECO:0007669"/>
    <property type="project" value="TreeGrafter"/>
</dbReference>
<dbReference type="GO" id="GO:2000280">
    <property type="term" value="P:regulation of root development"/>
    <property type="evidence" value="ECO:0007669"/>
    <property type="project" value="TreeGrafter"/>
</dbReference>
<dbReference type="InterPro" id="IPR033250">
    <property type="entry name" value="CEP"/>
</dbReference>
<comment type="similarity">
    <text evidence="2">Belongs to the C-terminally encoded plant signaling peptide (CEP) family.</text>
</comment>
<accession>A0A9W7LLK4</accession>
<keyword evidence="5" id="KW-0372">Hormone</keyword>
<keyword evidence="7" id="KW-0379">Hydroxylation</keyword>
<organism evidence="10 11">
    <name type="scientific">Hibiscus trionum</name>
    <name type="common">Flower of an hour</name>
    <dbReference type="NCBI Taxonomy" id="183268"/>
    <lineage>
        <taxon>Eukaryota</taxon>
        <taxon>Viridiplantae</taxon>
        <taxon>Streptophyta</taxon>
        <taxon>Embryophyta</taxon>
        <taxon>Tracheophyta</taxon>
        <taxon>Spermatophyta</taxon>
        <taxon>Magnoliopsida</taxon>
        <taxon>eudicotyledons</taxon>
        <taxon>Gunneridae</taxon>
        <taxon>Pentapetalae</taxon>
        <taxon>rosids</taxon>
        <taxon>malvids</taxon>
        <taxon>Malvales</taxon>
        <taxon>Malvaceae</taxon>
        <taxon>Malvoideae</taxon>
        <taxon>Hibiscus</taxon>
    </lineage>
</organism>
<dbReference type="GO" id="GO:0048046">
    <property type="term" value="C:apoplast"/>
    <property type="evidence" value="ECO:0007669"/>
    <property type="project" value="UniProtKB-SubCell"/>
</dbReference>
<evidence type="ECO:0000256" key="6">
    <source>
        <dbReference type="ARBA" id="ARBA00022729"/>
    </source>
</evidence>
<keyword evidence="4" id="KW-0964">Secreted</keyword>
<sequence length="102" mass="11327">MAQNNLLSILVLLCLVSFLEIQCIAGRHLILDQNQKVETKYYGRRILAKETRGTLDPKINGGIHLGRQLGQMEPRQSPPKNDEDFRPTSPGHSPGAGHSVQN</sequence>
<evidence type="ECO:0000256" key="5">
    <source>
        <dbReference type="ARBA" id="ARBA00022702"/>
    </source>
</evidence>
<feature type="signal peptide" evidence="9">
    <location>
        <begin position="1"/>
        <end position="21"/>
    </location>
</feature>
<evidence type="ECO:0000256" key="1">
    <source>
        <dbReference type="ARBA" id="ARBA00004271"/>
    </source>
</evidence>
<evidence type="ECO:0000313" key="10">
    <source>
        <dbReference type="EMBL" id="GMI68839.1"/>
    </source>
</evidence>
<feature type="chain" id="PRO_5040850234" evidence="9">
    <location>
        <begin position="22"/>
        <end position="102"/>
    </location>
</feature>
<dbReference type="OrthoDB" id="1414493at2759"/>
<evidence type="ECO:0000256" key="9">
    <source>
        <dbReference type="SAM" id="SignalP"/>
    </source>
</evidence>
<evidence type="ECO:0000256" key="8">
    <source>
        <dbReference type="SAM" id="MobiDB-lite"/>
    </source>
</evidence>
<reference evidence="10" key="1">
    <citation type="submission" date="2023-05" db="EMBL/GenBank/DDBJ databases">
        <title>Genome and transcriptome analyses reveal genes involved in the formation of fine ridges on petal epidermal cells in Hibiscus trionum.</title>
        <authorList>
            <person name="Koshimizu S."/>
            <person name="Masuda S."/>
            <person name="Ishii T."/>
            <person name="Shirasu K."/>
            <person name="Hoshino A."/>
            <person name="Arita M."/>
        </authorList>
    </citation>
    <scope>NUCLEOTIDE SEQUENCE</scope>
    <source>
        <strain evidence="10">Hamamatsu line</strain>
    </source>
</reference>
<proteinExistence type="inferred from homology"/>
<keyword evidence="6 9" id="KW-0732">Signal</keyword>
<feature type="region of interest" description="Disordered" evidence="8">
    <location>
        <begin position="58"/>
        <end position="102"/>
    </location>
</feature>
<dbReference type="GO" id="GO:0005179">
    <property type="term" value="F:hormone activity"/>
    <property type="evidence" value="ECO:0007669"/>
    <property type="project" value="UniProtKB-KW"/>
</dbReference>
<evidence type="ECO:0000256" key="2">
    <source>
        <dbReference type="ARBA" id="ARBA00008963"/>
    </source>
</evidence>
<dbReference type="PANTHER" id="PTHR33348">
    <property type="entry name" value="PRECURSOR OF CEP5"/>
    <property type="match status" value="1"/>
</dbReference>
<evidence type="ECO:0000256" key="7">
    <source>
        <dbReference type="ARBA" id="ARBA00023278"/>
    </source>
</evidence>
<dbReference type="EMBL" id="BSYR01000006">
    <property type="protein sequence ID" value="GMI68839.1"/>
    <property type="molecule type" value="Genomic_DNA"/>
</dbReference>
<dbReference type="GO" id="GO:0006995">
    <property type="term" value="P:cellular response to nitrogen starvation"/>
    <property type="evidence" value="ECO:0007669"/>
    <property type="project" value="UniProtKB-ARBA"/>
</dbReference>
<name>A0A9W7LLK4_HIBTR</name>
<dbReference type="GO" id="GO:0048364">
    <property type="term" value="P:root development"/>
    <property type="evidence" value="ECO:0007669"/>
    <property type="project" value="InterPro"/>
</dbReference>
<evidence type="ECO:0000256" key="4">
    <source>
        <dbReference type="ARBA" id="ARBA00022525"/>
    </source>
</evidence>
<evidence type="ECO:0000256" key="3">
    <source>
        <dbReference type="ARBA" id="ARBA00022523"/>
    </source>
</evidence>